<keyword evidence="1 2" id="KW-0238">DNA-binding</keyword>
<feature type="domain" description="HTH tetR-type" evidence="4">
    <location>
        <begin position="13"/>
        <end position="73"/>
    </location>
</feature>
<accession>A0ABN0QL20</accession>
<feature type="compositionally biased region" description="Polar residues" evidence="3">
    <location>
        <begin position="176"/>
        <end position="185"/>
    </location>
</feature>
<dbReference type="EMBL" id="JAOL01000203">
    <property type="protein sequence ID" value="EUA85249.1"/>
    <property type="molecule type" value="Genomic_DNA"/>
</dbReference>
<dbReference type="Pfam" id="PF17940">
    <property type="entry name" value="TetR_C_31"/>
    <property type="match status" value="1"/>
</dbReference>
<name>A0ABN0QL20_MYCUL</name>
<dbReference type="PROSITE" id="PS50977">
    <property type="entry name" value="HTH_TETR_2"/>
    <property type="match status" value="1"/>
</dbReference>
<feature type="region of interest" description="Disordered" evidence="3">
    <location>
        <begin position="173"/>
        <end position="209"/>
    </location>
</feature>
<dbReference type="Proteomes" id="UP000020681">
    <property type="component" value="Unassembled WGS sequence"/>
</dbReference>
<comment type="caution">
    <text evidence="5">The sequence shown here is derived from an EMBL/GenBank/DDBJ whole genome shotgun (WGS) entry which is preliminary data.</text>
</comment>
<dbReference type="PANTHER" id="PTHR30055:SF231">
    <property type="entry name" value="TRANSCRIPTIONAL REGULATORY PROTEIN (PROBABLY DEOR-FAMILY)-RELATED"/>
    <property type="match status" value="1"/>
</dbReference>
<dbReference type="SUPFAM" id="SSF46689">
    <property type="entry name" value="Homeodomain-like"/>
    <property type="match status" value="1"/>
</dbReference>
<evidence type="ECO:0000313" key="6">
    <source>
        <dbReference type="Proteomes" id="UP000020681"/>
    </source>
</evidence>
<keyword evidence="6" id="KW-1185">Reference proteome</keyword>
<evidence type="ECO:0000256" key="2">
    <source>
        <dbReference type="PROSITE-ProRule" id="PRU00335"/>
    </source>
</evidence>
<evidence type="ECO:0000259" key="4">
    <source>
        <dbReference type="PROSITE" id="PS50977"/>
    </source>
</evidence>
<proteinExistence type="predicted"/>
<gene>
    <name evidence="5" type="primary">ebrR</name>
    <name evidence="5" type="ORF">I551_8303</name>
</gene>
<protein>
    <submittedName>
        <fullName evidence="5">EbrA repressor</fullName>
    </submittedName>
</protein>
<evidence type="ECO:0000256" key="1">
    <source>
        <dbReference type="ARBA" id="ARBA00023125"/>
    </source>
</evidence>
<organism evidence="5 6">
    <name type="scientific">Mycobacterium ulcerans str. Harvey</name>
    <dbReference type="NCBI Taxonomy" id="1299332"/>
    <lineage>
        <taxon>Bacteria</taxon>
        <taxon>Bacillati</taxon>
        <taxon>Actinomycetota</taxon>
        <taxon>Actinomycetes</taxon>
        <taxon>Mycobacteriales</taxon>
        <taxon>Mycobacteriaceae</taxon>
        <taxon>Mycobacterium</taxon>
        <taxon>Mycobacterium ulcerans group</taxon>
    </lineage>
</organism>
<dbReference type="InterPro" id="IPR009057">
    <property type="entry name" value="Homeodomain-like_sf"/>
</dbReference>
<dbReference type="InterPro" id="IPR041583">
    <property type="entry name" value="TetR_C_31"/>
</dbReference>
<reference evidence="5 6" key="1">
    <citation type="submission" date="2014-01" db="EMBL/GenBank/DDBJ databases">
        <authorList>
            <person name="Dobos K."/>
            <person name="Lenaerts A."/>
            <person name="Ordway D."/>
            <person name="DeGroote M.A."/>
            <person name="Parker T."/>
            <person name="Sizemore C."/>
            <person name="Tallon L.J."/>
            <person name="Sadzewicz L.K."/>
            <person name="Sengamalay N."/>
            <person name="Fraser C.M."/>
            <person name="Hine E."/>
            <person name="Shefchek K.A."/>
            <person name="Das S.P."/>
            <person name="Tettelin H."/>
        </authorList>
    </citation>
    <scope>NUCLEOTIDE SEQUENCE [LARGE SCALE GENOMIC DNA]</scope>
    <source>
        <strain evidence="5 6">Harvey</strain>
    </source>
</reference>
<dbReference type="InterPro" id="IPR001647">
    <property type="entry name" value="HTH_TetR"/>
</dbReference>
<feature type="DNA-binding region" description="H-T-H motif" evidence="2">
    <location>
        <begin position="36"/>
        <end position="55"/>
    </location>
</feature>
<dbReference type="InterPro" id="IPR050109">
    <property type="entry name" value="HTH-type_TetR-like_transc_reg"/>
</dbReference>
<evidence type="ECO:0000256" key="3">
    <source>
        <dbReference type="SAM" id="MobiDB-lite"/>
    </source>
</evidence>
<dbReference type="Gene3D" id="1.10.357.10">
    <property type="entry name" value="Tetracycline Repressor, domain 2"/>
    <property type="match status" value="1"/>
</dbReference>
<evidence type="ECO:0000313" key="5">
    <source>
        <dbReference type="EMBL" id="EUA85249.1"/>
    </source>
</evidence>
<dbReference type="PANTHER" id="PTHR30055">
    <property type="entry name" value="HTH-TYPE TRANSCRIPTIONAL REGULATOR RUTR"/>
    <property type="match status" value="1"/>
</dbReference>
<sequence length="209" mass="23100">MTREVERRPRDPAGRRQTIIEAAGRLIARHGLGDLTHRRVAAEADVPVGSTTYYFSDLGELREAALAHVATSATDWLEHWERDLDESTDIPATLARLTADYLTDPDRHRTLNELYVAASHQPELQSLAQLWSDGLVALLEPRIGPRAARVVSIFLDGATLHAMISDTPWTLRRSPTRSPDWSATTPGRPAVGRPPKAIVNSRCTSPSSR</sequence>
<dbReference type="Pfam" id="PF00440">
    <property type="entry name" value="TetR_N"/>
    <property type="match status" value="1"/>
</dbReference>